<feature type="domain" description="Ankyrin UPA" evidence="1">
    <location>
        <begin position="21"/>
        <end position="129"/>
    </location>
</feature>
<reference evidence="3" key="3">
    <citation type="submission" date="2015-06" db="UniProtKB">
        <authorList>
            <consortium name="EnsemblMetazoa"/>
        </authorList>
    </citation>
    <scope>IDENTIFICATION</scope>
</reference>
<dbReference type="Gene3D" id="2.60.40.2660">
    <property type="match status" value="1"/>
</dbReference>
<dbReference type="KEGG" id="hro:HELRODRAFT_166807"/>
<name>T1EYJ9_HELRO</name>
<dbReference type="EMBL" id="AMQM01002570">
    <property type="status" value="NOT_ANNOTATED_CDS"/>
    <property type="molecule type" value="Genomic_DNA"/>
</dbReference>
<dbReference type="Proteomes" id="UP000015101">
    <property type="component" value="Unassembled WGS sequence"/>
</dbReference>
<dbReference type="RefSeq" id="XP_009010258.1">
    <property type="nucleotide sequence ID" value="XM_009012010.1"/>
</dbReference>
<gene>
    <name evidence="3" type="primary">20201649</name>
    <name evidence="2" type="ORF">HELRODRAFT_166807</name>
</gene>
<dbReference type="HOGENOM" id="CLU_240297_0_0_1"/>
<dbReference type="GeneID" id="20201649"/>
<evidence type="ECO:0000313" key="2">
    <source>
        <dbReference type="EMBL" id="ESO11770.1"/>
    </source>
</evidence>
<reference evidence="4" key="1">
    <citation type="submission" date="2012-12" db="EMBL/GenBank/DDBJ databases">
        <authorList>
            <person name="Hellsten U."/>
            <person name="Grimwood J."/>
            <person name="Chapman J.A."/>
            <person name="Shapiro H."/>
            <person name="Aerts A."/>
            <person name="Otillar R.P."/>
            <person name="Terry A.Y."/>
            <person name="Boore J.L."/>
            <person name="Simakov O."/>
            <person name="Marletaz F."/>
            <person name="Cho S.-J."/>
            <person name="Edsinger-Gonzales E."/>
            <person name="Havlak P."/>
            <person name="Kuo D.-H."/>
            <person name="Larsson T."/>
            <person name="Lv J."/>
            <person name="Arendt D."/>
            <person name="Savage R."/>
            <person name="Osoegawa K."/>
            <person name="de Jong P."/>
            <person name="Lindberg D.R."/>
            <person name="Seaver E.C."/>
            <person name="Weisblat D.A."/>
            <person name="Putnam N.H."/>
            <person name="Grigoriev I.V."/>
            <person name="Rokhsar D.S."/>
        </authorList>
    </citation>
    <scope>NUCLEOTIDE SEQUENCE</scope>
</reference>
<keyword evidence="4" id="KW-1185">Reference proteome</keyword>
<sequence>MTSENFDSTLLKNVYDEMCLVPYISELKLSVTRTSLNRGVLKVFCSLYNKNLKASEAETETKEFIIIPDIEVFAGKKYYLNMEGNILIYTNVENENDHLVFKPFRENYLVKSLFVKNSLDAPKGLLQILCGYVEKTMVYSTDIYLPETNIRCLNDEFCNVRNFLQMIFEKKKVQISLDEYTLSDNVLGEKQILKKLWTNNFTDTIEVDVNIKEKPIDCIEVCEIFSDVTECNVYAISRSVIKKTIVIAKEKCIDPRLIIANLFQIKDKEYKYEINSKVEEYKTLDDGTLEIRKNLIKKRYLDNDEKNEVEEIIQIKDELNLGSVIHLDVKIENTHLVFEPHNFRNKFTRKVIIKPKTIGKSVLECRLYRLKTERNEKQFIYDDKQTFSLVTVVLKKFIPNIDLGDFELFSKKSDGNIIFRKVVQNPKNLHIFVENIVELNVHDLSYSDVVAVTRFYKIRENIEDDSCVKLEIYKTILRPKTQLSAEPIQDQLAKEFQLIDVPSYVIQESEPQRKELSDGSIAFSRCFKKKTGITDTQADIIEEIIEIAPGFDETSADKIHVETESSEVEEAIGPNRFAKKLVRKTVLKPMVESDENAVALPIGNIESLSSELVFLQKVIPNIDLRDFEIGTSKPDGSKVFKKVVQNPDKPDVFVENIVETNVPGLSDDDVEVVTRVYKIRENLNDHGCVKREINKKTVKPKKQLSAVPIQDHSEVEEAIGPNRFAKKLVRKTVLKPMVESDENAVALPIGNIESLSSELVFLQKVIPNIDLRDFEIGTSKPDGSKVFKKVVQNPDKPDVFVENIVETNVPGLSDDDVEVVTRVYKIRENLKDDGCVKREINKKTVKPKKQLSAEPIQDQLAKEFQLIDVPSYVIQESEPQRKELSDGSIAFSRCFKKKTGITDTQADIIEEIIEIAPGFDETSADKIHVETESSEVEEAIGPNRFAKKLVRKTVLKPMVESDENAVALPIGNIESLSSELVFLQKVIPNIDLRDFEIGTSKPDGSKVFKKVVQNPDKPDVFVENIVETNVPGLSDDDVEVVTRVYKIRENLNDDGCVKREINKKTVKPKKQLSAEPIQDQLAKEFQLIDVPSYVIQESEPQRKELSDGSIAFSRCFKKKTGITDTQADIIEEIIEIAPGFDETSADKIHVETESSEVEEAIGPNRFAKKLVRKTVLKPMVESDENAVALPIGNIESLSSELVFLQKVIPNIDLRDFEIGTSKPDGSKVFKKVVQNPDKPDVFVENIVETNVPGLSDDDVEVVTRVYKIRENLKDDGCVKREINKKTVKPKKQLFAEPIQDQLAKEFQLIDVPSYVIQEIEPQRKELSDGSVAFRKFFKKNPCLKDSQADIIEELIVIAPGFNNASVGKVHVETETCQVDEPHGQNLMLKKLVKKTVLKPMFDADEKVISLLDDYSGIRNLFVSTDQFFPQTSPSFDSMVLRQYDTIVDETAVIRPMFDSSFQKNLCTFLTDDFETDEQWSVINNVSHHDKRLNKFRTAMKRTIGPDGEIIEQLITEDYFSDISNSSSKSSSLDSLIFTGEVENSNNNFHPITVFTNTIEEDPILETETSEYEDTLPDGTFVCRKIVKTNKKQTVIKRVILEGVGEDEPFPELSDGGLVPCYSNNQHFTRYFDHSSTDPEISTDVQVNEERLENGAHVRRRVTNTKQQLLTTERLVVGGKGLFNSNEESEDAVLNSLKSLSLTKTSTVNEICTIFFRKTQK</sequence>
<proteinExistence type="predicted"/>
<dbReference type="EMBL" id="KB095812">
    <property type="protein sequence ID" value="ESO11770.1"/>
    <property type="molecule type" value="Genomic_DNA"/>
</dbReference>
<dbReference type="InterPro" id="IPR040745">
    <property type="entry name" value="Ankyrin_UPA"/>
</dbReference>
<protein>
    <recommendedName>
        <fullName evidence="1">Ankyrin UPA domain-containing protein</fullName>
    </recommendedName>
</protein>
<dbReference type="EnsemblMetazoa" id="HelroT166807">
    <property type="protein sequence ID" value="HelroP166807"/>
    <property type="gene ID" value="HelroG166807"/>
</dbReference>
<dbReference type="CTD" id="20201649"/>
<organism evidence="3 4">
    <name type="scientific">Helobdella robusta</name>
    <name type="common">Californian leech</name>
    <dbReference type="NCBI Taxonomy" id="6412"/>
    <lineage>
        <taxon>Eukaryota</taxon>
        <taxon>Metazoa</taxon>
        <taxon>Spiralia</taxon>
        <taxon>Lophotrochozoa</taxon>
        <taxon>Annelida</taxon>
        <taxon>Clitellata</taxon>
        <taxon>Hirudinea</taxon>
        <taxon>Rhynchobdellida</taxon>
        <taxon>Glossiphoniidae</taxon>
        <taxon>Helobdella</taxon>
    </lineage>
</organism>
<accession>T1EYJ9</accession>
<dbReference type="STRING" id="6412.T1EYJ9"/>
<reference evidence="2 4" key="2">
    <citation type="journal article" date="2013" name="Nature">
        <title>Insights into bilaterian evolution from three spiralian genomes.</title>
        <authorList>
            <person name="Simakov O."/>
            <person name="Marletaz F."/>
            <person name="Cho S.J."/>
            <person name="Edsinger-Gonzales E."/>
            <person name="Havlak P."/>
            <person name="Hellsten U."/>
            <person name="Kuo D.H."/>
            <person name="Larsson T."/>
            <person name="Lv J."/>
            <person name="Arendt D."/>
            <person name="Savage R."/>
            <person name="Osoegawa K."/>
            <person name="de Jong P."/>
            <person name="Grimwood J."/>
            <person name="Chapman J.A."/>
            <person name="Shapiro H."/>
            <person name="Aerts A."/>
            <person name="Otillar R.P."/>
            <person name="Terry A.Y."/>
            <person name="Boore J.L."/>
            <person name="Grigoriev I.V."/>
            <person name="Lindberg D.R."/>
            <person name="Seaver E.C."/>
            <person name="Weisblat D.A."/>
            <person name="Putnam N.H."/>
            <person name="Rokhsar D.S."/>
        </authorList>
    </citation>
    <scope>NUCLEOTIDE SEQUENCE</scope>
</reference>
<evidence type="ECO:0000259" key="1">
    <source>
        <dbReference type="Pfam" id="PF17809"/>
    </source>
</evidence>
<dbReference type="InParanoid" id="T1EYJ9"/>
<dbReference type="EMBL" id="AMQM01002571">
    <property type="status" value="NOT_ANNOTATED_CDS"/>
    <property type="molecule type" value="Genomic_DNA"/>
</dbReference>
<dbReference type="Pfam" id="PF17809">
    <property type="entry name" value="UPA_2"/>
    <property type="match status" value="1"/>
</dbReference>
<evidence type="ECO:0000313" key="3">
    <source>
        <dbReference type="EnsemblMetazoa" id="HelroP166807"/>
    </source>
</evidence>
<evidence type="ECO:0000313" key="4">
    <source>
        <dbReference type="Proteomes" id="UP000015101"/>
    </source>
</evidence>